<dbReference type="InterPro" id="IPR046849">
    <property type="entry name" value="E2_motif"/>
</dbReference>
<accession>A0A8B8IYG0</accession>
<dbReference type="Pfam" id="PF13041">
    <property type="entry name" value="PPR_2"/>
    <property type="match status" value="2"/>
</dbReference>
<evidence type="ECO:0000313" key="4">
    <source>
        <dbReference type="Proteomes" id="UP000228380"/>
    </source>
</evidence>
<keyword evidence="1" id="KW-0677">Repeat</keyword>
<proteinExistence type="predicted"/>
<dbReference type="Pfam" id="PF20430">
    <property type="entry name" value="Eplus_motif"/>
    <property type="match status" value="1"/>
</dbReference>
<dbReference type="InterPro" id="IPR032867">
    <property type="entry name" value="DYW_dom"/>
</dbReference>
<evidence type="ECO:0000256" key="1">
    <source>
        <dbReference type="ARBA" id="ARBA00022737"/>
    </source>
</evidence>
<reference evidence="4" key="1">
    <citation type="journal article" date="2019" name="Nat. Commun.">
        <title>Genome-wide association mapping of date palm fruit traits.</title>
        <authorList>
            <person name="Hazzouri K.M."/>
            <person name="Gros-Balthazard M."/>
            <person name="Flowers J.M."/>
            <person name="Copetti D."/>
            <person name="Lemansour A."/>
            <person name="Lebrun M."/>
            <person name="Masmoudi K."/>
            <person name="Ferrand S."/>
            <person name="Dhar M.I."/>
            <person name="Fresquez Z.A."/>
            <person name="Rosas U."/>
            <person name="Zhang J."/>
            <person name="Talag J."/>
            <person name="Lee S."/>
            <person name="Kudrna D."/>
            <person name="Powell R.F."/>
            <person name="Leitch I.J."/>
            <person name="Krueger R.R."/>
            <person name="Wing R.A."/>
            <person name="Amiri K.M.A."/>
            <person name="Purugganan M.D."/>
        </authorList>
    </citation>
    <scope>NUCLEOTIDE SEQUENCE [LARGE SCALE GENOMIC DNA]</scope>
    <source>
        <strain evidence="4">cv. Khalas</strain>
    </source>
</reference>
<organism evidence="4 5">
    <name type="scientific">Phoenix dactylifera</name>
    <name type="common">Date palm</name>
    <dbReference type="NCBI Taxonomy" id="42345"/>
    <lineage>
        <taxon>Eukaryota</taxon>
        <taxon>Viridiplantae</taxon>
        <taxon>Streptophyta</taxon>
        <taxon>Embryophyta</taxon>
        <taxon>Tracheophyta</taxon>
        <taxon>Spermatophyta</taxon>
        <taxon>Magnoliopsida</taxon>
        <taxon>Liliopsida</taxon>
        <taxon>Arecaceae</taxon>
        <taxon>Coryphoideae</taxon>
        <taxon>Phoeniceae</taxon>
        <taxon>Phoenix</taxon>
    </lineage>
</organism>
<feature type="repeat" description="PPR" evidence="2">
    <location>
        <begin position="19"/>
        <end position="53"/>
    </location>
</feature>
<dbReference type="Pfam" id="PF14432">
    <property type="entry name" value="DYW_deaminase"/>
    <property type="match status" value="1"/>
</dbReference>
<dbReference type="RefSeq" id="XP_026655711.2">
    <property type="nucleotide sequence ID" value="XM_026799910.2"/>
</dbReference>
<dbReference type="GO" id="GO:0008270">
    <property type="term" value="F:zinc ion binding"/>
    <property type="evidence" value="ECO:0007669"/>
    <property type="project" value="InterPro"/>
</dbReference>
<feature type="domain" description="DYW" evidence="3">
    <location>
        <begin position="551"/>
        <end position="628"/>
    </location>
</feature>
<dbReference type="GO" id="GO:0009451">
    <property type="term" value="P:RNA modification"/>
    <property type="evidence" value="ECO:0007669"/>
    <property type="project" value="InterPro"/>
</dbReference>
<feature type="repeat" description="PPR" evidence="2">
    <location>
        <begin position="221"/>
        <end position="255"/>
    </location>
</feature>
<dbReference type="AlphaFoldDB" id="A0A8B8IYG0"/>
<dbReference type="FunFam" id="1.25.40.10:FF:000381">
    <property type="entry name" value="Pentatricopeptide repeat-containing protein"/>
    <property type="match status" value="1"/>
</dbReference>
<keyword evidence="4" id="KW-1185">Reference proteome</keyword>
<dbReference type="Gene3D" id="1.25.40.10">
    <property type="entry name" value="Tetratricopeptide repeat domain"/>
    <property type="match status" value="3"/>
</dbReference>
<feature type="repeat" description="PPR" evidence="2">
    <location>
        <begin position="120"/>
        <end position="154"/>
    </location>
</feature>
<dbReference type="FunFam" id="1.25.40.10:FF:000309">
    <property type="entry name" value="Pentatricopeptide repeat-containing protein, chloroplastic"/>
    <property type="match status" value="1"/>
</dbReference>
<gene>
    <name evidence="5" type="primary">LOC103722950</name>
</gene>
<dbReference type="Pfam" id="PF12854">
    <property type="entry name" value="PPR_1"/>
    <property type="match status" value="1"/>
</dbReference>
<name>A0A8B8IYG0_PHODC</name>
<dbReference type="PANTHER" id="PTHR47926">
    <property type="entry name" value="PENTATRICOPEPTIDE REPEAT-CONTAINING PROTEIN"/>
    <property type="match status" value="1"/>
</dbReference>
<dbReference type="InterPro" id="IPR046848">
    <property type="entry name" value="E_motif"/>
</dbReference>
<dbReference type="FunFam" id="1.25.40.10:FF:001093">
    <property type="entry name" value="Pentatricopeptide repeat-containing protein At2g34400"/>
    <property type="match status" value="1"/>
</dbReference>
<feature type="repeat" description="PPR" evidence="2">
    <location>
        <begin position="322"/>
        <end position="356"/>
    </location>
</feature>
<protein>
    <submittedName>
        <fullName evidence="5">Pentatricopeptide repeat-containing protein At5g13270, chloroplastic isoform X2</fullName>
    </submittedName>
</protein>
<dbReference type="GeneID" id="103722950"/>
<dbReference type="NCBIfam" id="TIGR00756">
    <property type="entry name" value="PPR"/>
    <property type="match status" value="5"/>
</dbReference>
<dbReference type="InterPro" id="IPR046960">
    <property type="entry name" value="PPR_At4g14850-like_plant"/>
</dbReference>
<dbReference type="PANTHER" id="PTHR47926:SF378">
    <property type="entry name" value="PENTATRICOPEPTIDE REPEAT (PPR) SUPERFAMILY PROTEIN"/>
    <property type="match status" value="1"/>
</dbReference>
<dbReference type="InterPro" id="IPR002885">
    <property type="entry name" value="PPR_rpt"/>
</dbReference>
<evidence type="ECO:0000313" key="5">
    <source>
        <dbReference type="RefSeq" id="XP_026655711.2"/>
    </source>
</evidence>
<dbReference type="Pfam" id="PF01535">
    <property type="entry name" value="PPR"/>
    <property type="match status" value="2"/>
</dbReference>
<reference evidence="5" key="2">
    <citation type="submission" date="2025-08" db="UniProtKB">
        <authorList>
            <consortium name="RefSeq"/>
        </authorList>
    </citation>
    <scope>IDENTIFICATION</scope>
    <source>
        <tissue evidence="5">Young leaves</tissue>
    </source>
</reference>
<evidence type="ECO:0000256" key="2">
    <source>
        <dbReference type="PROSITE-ProRule" id="PRU00708"/>
    </source>
</evidence>
<sequence>MMEGFDDAHKLFEEMRNKRLNDWSIMISGYAENGLFHEAFALFYKMKSEGFRLEPMIITCLLQACSTALELELGRQIHSYVIKSGLVPDVSIDTELVNLYVKCGCLERSALLLDHMVESNVVAWTNLMVGYTQARRQVEALVLFHRMMQKGVEVDRFVFSIVLKACSGLEDREAGRQVHGCIIKLGMDSDVSAGTPIVDFYVKCGSIVEACNAFDRISQPNEVSWSALITGYAQLDRFEECLAIFRYLRSRDMVLNSFIYTSLFQVCAALADPNSGSQLHADAIKSGLVSKLYGESALVTMYSRSGNLDYARRTFELIAEPDTVAWTAIIAGCAYHGQASEALELFNRMESHGVKPNSIAFIGILNACSHSGLISEARECLDSMSRVYGVKPTVDHYNCMVDVYCRAGQLEEAFKLIDSGSFEPDAMSWKILLGGCTTHQNVDLGKIAGKNYLKMEPEDAAAYVLTFNMYASAGRWAEAASIRKMMNGRGVKKEVSCSWIIVKDKVHRFVVGDRHHPLTEQIYSKLNELDSLVMLSRRALLTDESSNSLHKERMEQLLDHSERLAIAFGLISVPINCPILIYKNLRVCNDCHSFMESVSKITGRGIIVRDSARFHHFKDGECSCNNYW</sequence>
<dbReference type="GO" id="GO:0003723">
    <property type="term" value="F:RNA binding"/>
    <property type="evidence" value="ECO:0007669"/>
    <property type="project" value="InterPro"/>
</dbReference>
<dbReference type="InterPro" id="IPR011990">
    <property type="entry name" value="TPR-like_helical_dom_sf"/>
</dbReference>
<dbReference type="Proteomes" id="UP000228380">
    <property type="component" value="Chromosome 10"/>
</dbReference>
<dbReference type="PROSITE" id="PS51375">
    <property type="entry name" value="PPR"/>
    <property type="match status" value="4"/>
</dbReference>
<evidence type="ECO:0000259" key="3">
    <source>
        <dbReference type="Pfam" id="PF14432"/>
    </source>
</evidence>
<dbReference type="Pfam" id="PF20431">
    <property type="entry name" value="E_motif"/>
    <property type="match status" value="1"/>
</dbReference>